<keyword evidence="2" id="KW-1185">Reference proteome</keyword>
<organism evidence="1 2">
    <name type="scientific">Cystoisospora suis</name>
    <dbReference type="NCBI Taxonomy" id="483139"/>
    <lineage>
        <taxon>Eukaryota</taxon>
        <taxon>Sar</taxon>
        <taxon>Alveolata</taxon>
        <taxon>Apicomplexa</taxon>
        <taxon>Conoidasida</taxon>
        <taxon>Coccidia</taxon>
        <taxon>Eucoccidiorida</taxon>
        <taxon>Eimeriorina</taxon>
        <taxon>Sarcocystidae</taxon>
        <taxon>Cystoisospora</taxon>
    </lineage>
</organism>
<proteinExistence type="predicted"/>
<protein>
    <submittedName>
        <fullName evidence="1">Uncharacterized protein</fullName>
    </submittedName>
</protein>
<accession>A0A2C6KJ28</accession>
<gene>
    <name evidence="1" type="ORF">CSUI_008621</name>
</gene>
<comment type="caution">
    <text evidence="1">The sequence shown here is derived from an EMBL/GenBank/DDBJ whole genome shotgun (WGS) entry which is preliminary data.</text>
</comment>
<sequence>GKLAEALEWERVDGAISSHPRTRAIDQRWREYDLPPVRQASYPDVHTETQVILSENQSIRIEWRKPRGADATISKKIVVHPGGYRMLVEVSSNRESIEIESEKHCHIRITLLRSEEPLGDEATPSNWKVNALLQGAEGTKVSVSCRLRSWSAGDWNRNTGLIAHPSPPRVSAKRFSTAGRIPSTCRAQGSAGDGEEVTVTVIRRDGWQLRCGGNDKLDIQWETCCSTETTFDADQKEGMPT</sequence>
<evidence type="ECO:0000313" key="1">
    <source>
        <dbReference type="EMBL" id="PHJ17557.1"/>
    </source>
</evidence>
<dbReference type="GeneID" id="94431959"/>
<dbReference type="EMBL" id="MIGC01004883">
    <property type="protein sequence ID" value="PHJ17557.1"/>
    <property type="molecule type" value="Genomic_DNA"/>
</dbReference>
<feature type="non-terminal residue" evidence="1">
    <location>
        <position position="1"/>
    </location>
</feature>
<dbReference type="AlphaFoldDB" id="A0A2C6KJ28"/>
<reference evidence="1 2" key="1">
    <citation type="journal article" date="2017" name="Int. J. Parasitol.">
        <title>The genome of the protozoan parasite Cystoisospora suis and a reverse vaccinology approach to identify vaccine candidates.</title>
        <authorList>
            <person name="Palmieri N."/>
            <person name="Shrestha A."/>
            <person name="Ruttkowski B."/>
            <person name="Beck T."/>
            <person name="Vogl C."/>
            <person name="Tomley F."/>
            <person name="Blake D.P."/>
            <person name="Joachim A."/>
        </authorList>
    </citation>
    <scope>NUCLEOTIDE SEQUENCE [LARGE SCALE GENOMIC DNA]</scope>
    <source>
        <strain evidence="1 2">Wien I</strain>
    </source>
</reference>
<dbReference type="RefSeq" id="XP_067919276.1">
    <property type="nucleotide sequence ID" value="XM_068068748.1"/>
</dbReference>
<dbReference type="Proteomes" id="UP000221165">
    <property type="component" value="Unassembled WGS sequence"/>
</dbReference>
<evidence type="ECO:0000313" key="2">
    <source>
        <dbReference type="Proteomes" id="UP000221165"/>
    </source>
</evidence>
<name>A0A2C6KJ28_9APIC</name>
<dbReference type="VEuPathDB" id="ToxoDB:CSUI_008621"/>